<evidence type="ECO:0000259" key="2">
    <source>
        <dbReference type="Pfam" id="PF14340"/>
    </source>
</evidence>
<reference evidence="3" key="1">
    <citation type="journal article" date="2014" name="Int. J. Syst. Evol. Microbiol.">
        <title>Complete genome sequence of Corynebacterium casei LMG S-19264T (=DSM 44701T), isolated from a smear-ripened cheese.</title>
        <authorList>
            <consortium name="US DOE Joint Genome Institute (JGI-PGF)"/>
            <person name="Walter F."/>
            <person name="Albersmeier A."/>
            <person name="Kalinowski J."/>
            <person name="Ruckert C."/>
        </authorList>
    </citation>
    <scope>NUCLEOTIDE SEQUENCE</scope>
    <source>
        <strain evidence="3">CGMCC 1.12827</strain>
    </source>
</reference>
<feature type="domain" description="DUF4395" evidence="2">
    <location>
        <begin position="55"/>
        <end position="183"/>
    </location>
</feature>
<feature type="transmembrane region" description="Helical" evidence="1">
    <location>
        <begin position="154"/>
        <end position="181"/>
    </location>
</feature>
<keyword evidence="4" id="KW-1185">Reference proteome</keyword>
<comment type="caution">
    <text evidence="3">The sequence shown here is derived from an EMBL/GenBank/DDBJ whole genome shotgun (WGS) entry which is preliminary data.</text>
</comment>
<dbReference type="InterPro" id="IPR025508">
    <property type="entry name" value="DUF4395"/>
</dbReference>
<accession>A0A916T2G8</accession>
<gene>
    <name evidence="3" type="ORF">GCM10011489_14360</name>
</gene>
<keyword evidence="1" id="KW-1133">Transmembrane helix</keyword>
<dbReference type="AlphaFoldDB" id="A0A916T2G8"/>
<dbReference type="Proteomes" id="UP000621454">
    <property type="component" value="Unassembled WGS sequence"/>
</dbReference>
<feature type="transmembrane region" description="Helical" evidence="1">
    <location>
        <begin position="64"/>
        <end position="92"/>
    </location>
</feature>
<proteinExistence type="predicted"/>
<protein>
    <recommendedName>
        <fullName evidence="2">DUF4395 domain-containing protein</fullName>
    </recommendedName>
</protein>
<keyword evidence="1" id="KW-0812">Transmembrane</keyword>
<reference evidence="3" key="2">
    <citation type="submission" date="2020-09" db="EMBL/GenBank/DDBJ databases">
        <authorList>
            <person name="Sun Q."/>
            <person name="Zhou Y."/>
        </authorList>
    </citation>
    <scope>NUCLEOTIDE SEQUENCE</scope>
    <source>
        <strain evidence="3">CGMCC 1.12827</strain>
    </source>
</reference>
<evidence type="ECO:0000256" key="1">
    <source>
        <dbReference type="SAM" id="Phobius"/>
    </source>
</evidence>
<keyword evidence="1" id="KW-0472">Membrane</keyword>
<evidence type="ECO:0000313" key="3">
    <source>
        <dbReference type="EMBL" id="GGB27327.1"/>
    </source>
</evidence>
<feature type="transmembrane region" description="Helical" evidence="1">
    <location>
        <begin position="128"/>
        <end position="148"/>
    </location>
</feature>
<sequence>MTISAADSPAAHAPTDVRAVISDFTQRDRIHCHVLKRSICSDVVAPKALTFPNPVNEYAARSTAGLVVVLAIVAIVVNSPIVYAILALGFALRVMAGPRFSPFGQLSVRVIAPRIAPAKSVPGPPKRFAQAIGLTISGTAFVLSLIGFGLAAQIVVGLVVIAATLESVFGFCLGCVAFGLLQRAGIIPETVCEACNDISLRLTAH</sequence>
<organism evidence="3 4">
    <name type="scientific">Gordonia jinhuaensis</name>
    <dbReference type="NCBI Taxonomy" id="1517702"/>
    <lineage>
        <taxon>Bacteria</taxon>
        <taxon>Bacillati</taxon>
        <taxon>Actinomycetota</taxon>
        <taxon>Actinomycetes</taxon>
        <taxon>Mycobacteriales</taxon>
        <taxon>Gordoniaceae</taxon>
        <taxon>Gordonia</taxon>
    </lineage>
</organism>
<name>A0A916T2G8_9ACTN</name>
<dbReference type="Pfam" id="PF14340">
    <property type="entry name" value="DUF4395"/>
    <property type="match status" value="1"/>
</dbReference>
<dbReference type="EMBL" id="BMGC01000007">
    <property type="protein sequence ID" value="GGB27327.1"/>
    <property type="molecule type" value="Genomic_DNA"/>
</dbReference>
<evidence type="ECO:0000313" key="4">
    <source>
        <dbReference type="Proteomes" id="UP000621454"/>
    </source>
</evidence>